<name>A0AAV9F5M9_ACOCL</name>
<accession>A0AAV9F5M9</accession>
<proteinExistence type="predicted"/>
<organism evidence="2 3">
    <name type="scientific">Acorus calamus</name>
    <name type="common">Sweet flag</name>
    <dbReference type="NCBI Taxonomy" id="4465"/>
    <lineage>
        <taxon>Eukaryota</taxon>
        <taxon>Viridiplantae</taxon>
        <taxon>Streptophyta</taxon>
        <taxon>Embryophyta</taxon>
        <taxon>Tracheophyta</taxon>
        <taxon>Spermatophyta</taxon>
        <taxon>Magnoliopsida</taxon>
        <taxon>Liliopsida</taxon>
        <taxon>Acoraceae</taxon>
        <taxon>Acorus</taxon>
    </lineage>
</organism>
<gene>
    <name evidence="2" type="ORF">QJS10_CPA03g01666</name>
</gene>
<feature type="region of interest" description="Disordered" evidence="1">
    <location>
        <begin position="65"/>
        <end position="85"/>
    </location>
</feature>
<keyword evidence="3" id="KW-1185">Reference proteome</keyword>
<comment type="caution">
    <text evidence="2">The sequence shown here is derived from an EMBL/GenBank/DDBJ whole genome shotgun (WGS) entry which is preliminary data.</text>
</comment>
<sequence length="85" mass="9114">MGRLLGFSRPWPGDERMQKKNNHIDGFLGSMDEDGSNVFLNWVKTNELKVGKGCWPQQVVVVEGGGGSQGVSQPAVAARGVGSQE</sequence>
<dbReference type="AlphaFoldDB" id="A0AAV9F5M9"/>
<reference evidence="2" key="1">
    <citation type="journal article" date="2023" name="Nat. Commun.">
        <title>Diploid and tetraploid genomes of Acorus and the evolution of monocots.</title>
        <authorList>
            <person name="Ma L."/>
            <person name="Liu K.W."/>
            <person name="Li Z."/>
            <person name="Hsiao Y.Y."/>
            <person name="Qi Y."/>
            <person name="Fu T."/>
            <person name="Tang G.D."/>
            <person name="Zhang D."/>
            <person name="Sun W.H."/>
            <person name="Liu D.K."/>
            <person name="Li Y."/>
            <person name="Chen G.Z."/>
            <person name="Liu X.D."/>
            <person name="Liao X.Y."/>
            <person name="Jiang Y.T."/>
            <person name="Yu X."/>
            <person name="Hao Y."/>
            <person name="Huang J."/>
            <person name="Zhao X.W."/>
            <person name="Ke S."/>
            <person name="Chen Y.Y."/>
            <person name="Wu W.L."/>
            <person name="Hsu J.L."/>
            <person name="Lin Y.F."/>
            <person name="Huang M.D."/>
            <person name="Li C.Y."/>
            <person name="Huang L."/>
            <person name="Wang Z.W."/>
            <person name="Zhao X."/>
            <person name="Zhong W.Y."/>
            <person name="Peng D.H."/>
            <person name="Ahmad S."/>
            <person name="Lan S."/>
            <person name="Zhang J.S."/>
            <person name="Tsai W.C."/>
            <person name="Van de Peer Y."/>
            <person name="Liu Z.J."/>
        </authorList>
    </citation>
    <scope>NUCLEOTIDE SEQUENCE</scope>
    <source>
        <strain evidence="2">CP</strain>
    </source>
</reference>
<evidence type="ECO:0000313" key="2">
    <source>
        <dbReference type="EMBL" id="KAK1320283.1"/>
    </source>
</evidence>
<protein>
    <submittedName>
        <fullName evidence="2">Uncharacterized protein</fullName>
    </submittedName>
</protein>
<reference evidence="2" key="2">
    <citation type="submission" date="2023-06" db="EMBL/GenBank/DDBJ databases">
        <authorList>
            <person name="Ma L."/>
            <person name="Liu K.-W."/>
            <person name="Li Z."/>
            <person name="Hsiao Y.-Y."/>
            <person name="Qi Y."/>
            <person name="Fu T."/>
            <person name="Tang G."/>
            <person name="Zhang D."/>
            <person name="Sun W.-H."/>
            <person name="Liu D.-K."/>
            <person name="Li Y."/>
            <person name="Chen G.-Z."/>
            <person name="Liu X.-D."/>
            <person name="Liao X.-Y."/>
            <person name="Jiang Y.-T."/>
            <person name="Yu X."/>
            <person name="Hao Y."/>
            <person name="Huang J."/>
            <person name="Zhao X.-W."/>
            <person name="Ke S."/>
            <person name="Chen Y.-Y."/>
            <person name="Wu W.-L."/>
            <person name="Hsu J.-L."/>
            <person name="Lin Y.-F."/>
            <person name="Huang M.-D."/>
            <person name="Li C.-Y."/>
            <person name="Huang L."/>
            <person name="Wang Z.-W."/>
            <person name="Zhao X."/>
            <person name="Zhong W.-Y."/>
            <person name="Peng D.-H."/>
            <person name="Ahmad S."/>
            <person name="Lan S."/>
            <person name="Zhang J.-S."/>
            <person name="Tsai W.-C."/>
            <person name="Van De Peer Y."/>
            <person name="Liu Z.-J."/>
        </authorList>
    </citation>
    <scope>NUCLEOTIDE SEQUENCE</scope>
    <source>
        <strain evidence="2">CP</strain>
        <tissue evidence="2">Leaves</tissue>
    </source>
</reference>
<dbReference type="Proteomes" id="UP001180020">
    <property type="component" value="Unassembled WGS sequence"/>
</dbReference>
<dbReference type="EMBL" id="JAUJYO010000003">
    <property type="protein sequence ID" value="KAK1320283.1"/>
    <property type="molecule type" value="Genomic_DNA"/>
</dbReference>
<evidence type="ECO:0000256" key="1">
    <source>
        <dbReference type="SAM" id="MobiDB-lite"/>
    </source>
</evidence>
<evidence type="ECO:0000313" key="3">
    <source>
        <dbReference type="Proteomes" id="UP001180020"/>
    </source>
</evidence>